<reference evidence="1 2" key="1">
    <citation type="submission" date="2024-04" db="EMBL/GenBank/DDBJ databases">
        <authorList>
            <person name="Fracassetti M."/>
        </authorList>
    </citation>
    <scope>NUCLEOTIDE SEQUENCE [LARGE SCALE GENOMIC DNA]</scope>
</reference>
<dbReference type="Proteomes" id="UP001497516">
    <property type="component" value="Chromosome 5"/>
</dbReference>
<dbReference type="EMBL" id="OZ034818">
    <property type="protein sequence ID" value="CAL1389041.1"/>
    <property type="molecule type" value="Genomic_DNA"/>
</dbReference>
<protein>
    <submittedName>
        <fullName evidence="1">Uncharacterized protein</fullName>
    </submittedName>
</protein>
<accession>A0AAV2ESW2</accession>
<sequence length="179" mass="19663">MEEEVVVLEEEDPVVVMEEEVSQGTVRGNNMFSRMYSRKGRKKTVLPVVQELEVPAVTSTVDDVVDLVVKSTIGEVVQPESFLEPEVMDTIVDPVFQQSSSPAIVFDPVVQQMESSAIVSTFDKVVVSESIVQPIAIHYTDLDTTFHDVMQIAFQTTIAAEESIETSPTMIPVKATTAA</sequence>
<evidence type="ECO:0000313" key="1">
    <source>
        <dbReference type="EMBL" id="CAL1389041.1"/>
    </source>
</evidence>
<gene>
    <name evidence="1" type="ORF">LTRI10_LOCUS29930</name>
</gene>
<evidence type="ECO:0000313" key="2">
    <source>
        <dbReference type="Proteomes" id="UP001497516"/>
    </source>
</evidence>
<name>A0AAV2ESW2_9ROSI</name>
<proteinExistence type="predicted"/>
<keyword evidence="2" id="KW-1185">Reference proteome</keyword>
<organism evidence="1 2">
    <name type="scientific">Linum trigynum</name>
    <dbReference type="NCBI Taxonomy" id="586398"/>
    <lineage>
        <taxon>Eukaryota</taxon>
        <taxon>Viridiplantae</taxon>
        <taxon>Streptophyta</taxon>
        <taxon>Embryophyta</taxon>
        <taxon>Tracheophyta</taxon>
        <taxon>Spermatophyta</taxon>
        <taxon>Magnoliopsida</taxon>
        <taxon>eudicotyledons</taxon>
        <taxon>Gunneridae</taxon>
        <taxon>Pentapetalae</taxon>
        <taxon>rosids</taxon>
        <taxon>fabids</taxon>
        <taxon>Malpighiales</taxon>
        <taxon>Linaceae</taxon>
        <taxon>Linum</taxon>
    </lineage>
</organism>
<dbReference type="AlphaFoldDB" id="A0AAV2ESW2"/>